<sequence>MKVGSQSWKFNNNVYLLETATAVGPLESQGPLKDDFDILYDEPYCGQKSWEQAESQLMRSAIQKVINKAKIKESDISVSFAGDLVNQIVPTHYVFRETNIPFFGIYGACSTSMESLLLSSIFVDSDNAKIALAATSSHNSSAERQYRNPTEYGGPKPDTAQYTVTGSGVALVSHKKTKIRIESGTVGIIVDAAQNDANDMGSAMAPAAAQTIKQHFQDLGLDPSYYDLILTGDLATCGSPILIDILKGEGYDISQQHNDCGKLIFSDDQPVFAGGSGCGCCAVVTYGHIKKLLEEKKLKHVLVVATGALLNPIILQQKETIPCIAHAVALCAAD</sequence>
<dbReference type="PIRSF" id="PIRSF011570">
    <property type="entry name" value="SpoVAD"/>
    <property type="match status" value="1"/>
</dbReference>
<organism evidence="2 4">
    <name type="scientific">Turicibacter bilis</name>
    <dbReference type="NCBI Taxonomy" id="2735723"/>
    <lineage>
        <taxon>Bacteria</taxon>
        <taxon>Bacillati</taxon>
        <taxon>Bacillota</taxon>
        <taxon>Erysipelotrichia</taxon>
        <taxon>Erysipelotrichales</taxon>
        <taxon>Turicibacteraceae</taxon>
        <taxon>Turicibacter</taxon>
    </lineage>
</organism>
<dbReference type="EMBL" id="CP071249">
    <property type="protein sequence ID" value="UUF06836.1"/>
    <property type="molecule type" value="Genomic_DNA"/>
</dbReference>
<keyword evidence="3" id="KW-1185">Reference proteome</keyword>
<evidence type="ECO:0000313" key="3">
    <source>
        <dbReference type="Proteomes" id="UP001058016"/>
    </source>
</evidence>
<dbReference type="RefSeq" id="WP_212724575.1">
    <property type="nucleotide sequence ID" value="NZ_CP071249.1"/>
</dbReference>
<evidence type="ECO:0000313" key="2">
    <source>
        <dbReference type="EMBL" id="UUF08060.1"/>
    </source>
</evidence>
<dbReference type="Proteomes" id="UP001058072">
    <property type="component" value="Chromosome"/>
</dbReference>
<evidence type="ECO:0000313" key="4">
    <source>
        <dbReference type="Proteomes" id="UP001058072"/>
    </source>
</evidence>
<accession>A0A9Q9CGC9</accession>
<reference evidence="2 3" key="1">
    <citation type="submission" date="2021-03" db="EMBL/GenBank/DDBJ databases">
        <title>Comparative Genomics and Metabolomics in the genus Turicibacter.</title>
        <authorList>
            <person name="Maki J."/>
            <person name="Looft T."/>
        </authorList>
    </citation>
    <scope>NUCLEOTIDE SEQUENCE</scope>
    <source>
        <strain evidence="2">ISU324</strain>
        <strain evidence="1 3">MMM721</strain>
    </source>
</reference>
<dbReference type="AlphaFoldDB" id="A0A9Q9CGC9"/>
<dbReference type="Gene3D" id="3.40.47.40">
    <property type="entry name" value="Stage V sporulation protein AD"/>
    <property type="match status" value="1"/>
</dbReference>
<evidence type="ECO:0000313" key="1">
    <source>
        <dbReference type="EMBL" id="UUF06836.1"/>
    </source>
</evidence>
<dbReference type="InterPro" id="IPR038369">
    <property type="entry name" value="SpoVAD_sf"/>
</dbReference>
<dbReference type="NCBIfam" id="NF006160">
    <property type="entry name" value="PRK08304.1"/>
    <property type="match status" value="1"/>
</dbReference>
<dbReference type="Pfam" id="PF07451">
    <property type="entry name" value="SpoVAD"/>
    <property type="match status" value="1"/>
</dbReference>
<proteinExistence type="predicted"/>
<gene>
    <name evidence="2" type="primary">spoVAD</name>
    <name evidence="1" type="ORF">J0J69_04440</name>
    <name evidence="2" type="ORF">J0J70_10620</name>
</gene>
<dbReference type="NCBIfam" id="TIGR02845">
    <property type="entry name" value="spore_V_AD"/>
    <property type="match status" value="1"/>
</dbReference>
<dbReference type="Proteomes" id="UP001058016">
    <property type="component" value="Chromosome"/>
</dbReference>
<name>A0A9Q9CGC9_9FIRM</name>
<protein>
    <submittedName>
        <fullName evidence="2">Stage V sporulation protein AD</fullName>
    </submittedName>
</protein>
<dbReference type="SUPFAM" id="SSF53901">
    <property type="entry name" value="Thiolase-like"/>
    <property type="match status" value="1"/>
</dbReference>
<dbReference type="GO" id="GO:0016746">
    <property type="term" value="F:acyltransferase activity"/>
    <property type="evidence" value="ECO:0007669"/>
    <property type="project" value="InterPro"/>
</dbReference>
<dbReference type="InterPro" id="IPR016039">
    <property type="entry name" value="Thiolase-like"/>
</dbReference>
<dbReference type="InterPro" id="IPR010894">
    <property type="entry name" value="SpoVAD"/>
</dbReference>
<dbReference type="EMBL" id="CP071250">
    <property type="protein sequence ID" value="UUF08060.1"/>
    <property type="molecule type" value="Genomic_DNA"/>
</dbReference>